<evidence type="ECO:0000256" key="2">
    <source>
        <dbReference type="ARBA" id="ARBA00022670"/>
    </source>
</evidence>
<evidence type="ECO:0000256" key="1">
    <source>
        <dbReference type="ARBA" id="ARBA00022517"/>
    </source>
</evidence>
<keyword evidence="1" id="KW-0690">Ribosome biogenesis</keyword>
<keyword evidence="4" id="KW-0788">Thiol protease</keyword>
<keyword evidence="3" id="KW-0378">Hydrolase</keyword>
<dbReference type="InterPro" id="IPR007422">
    <property type="entry name" value="Peptidase_Prp"/>
</dbReference>
<dbReference type="CDD" id="cd16332">
    <property type="entry name" value="Prp-like"/>
    <property type="match status" value="1"/>
</dbReference>
<accession>A0A8S5SCW8</accession>
<dbReference type="EMBL" id="BK032574">
    <property type="protein sequence ID" value="DAF48793.1"/>
    <property type="molecule type" value="Genomic_DNA"/>
</dbReference>
<keyword evidence="2" id="KW-0645">Protease</keyword>
<dbReference type="GO" id="GO:0042254">
    <property type="term" value="P:ribosome biogenesis"/>
    <property type="evidence" value="ECO:0007669"/>
    <property type="project" value="UniProtKB-KW"/>
</dbReference>
<sequence>MIKLTSQSNGDQIRIMVSGHAGAGPHGYDLVCAAVSALTQSLEINAERAETFDKAGLSEIDMPYCIVNMVLYKAYLRSMRVLADQYPDNIAIGDIAEDQE</sequence>
<dbReference type="SUPFAM" id="SSF118010">
    <property type="entry name" value="TM1457-like"/>
    <property type="match status" value="1"/>
</dbReference>
<evidence type="ECO:0000256" key="3">
    <source>
        <dbReference type="ARBA" id="ARBA00022801"/>
    </source>
</evidence>
<evidence type="ECO:0000313" key="5">
    <source>
        <dbReference type="EMBL" id="DAF48793.1"/>
    </source>
</evidence>
<proteinExistence type="predicted"/>
<dbReference type="InterPro" id="IPR036764">
    <property type="entry name" value="Peptidase_Prp_sf"/>
</dbReference>
<name>A0A8S5SCW8_9CAUD</name>
<dbReference type="GO" id="GO:0008234">
    <property type="term" value="F:cysteine-type peptidase activity"/>
    <property type="evidence" value="ECO:0007669"/>
    <property type="project" value="UniProtKB-KW"/>
</dbReference>
<dbReference type="Pfam" id="PF04327">
    <property type="entry name" value="Peptidase_Prp"/>
    <property type="match status" value="1"/>
</dbReference>
<dbReference type="Gene3D" id="3.30.70.1490">
    <property type="entry name" value="Cysteine protease Prp"/>
    <property type="match status" value="1"/>
</dbReference>
<dbReference type="GO" id="GO:0006508">
    <property type="term" value="P:proteolysis"/>
    <property type="evidence" value="ECO:0007669"/>
    <property type="project" value="UniProtKB-KW"/>
</dbReference>
<protein>
    <submittedName>
        <fullName evidence="5">YsxB-like protein</fullName>
    </submittedName>
</protein>
<organism evidence="5">
    <name type="scientific">Myoviridae sp. ctfWc3</name>
    <dbReference type="NCBI Taxonomy" id="2827697"/>
    <lineage>
        <taxon>Viruses</taxon>
        <taxon>Duplodnaviria</taxon>
        <taxon>Heunggongvirae</taxon>
        <taxon>Uroviricota</taxon>
        <taxon>Caudoviricetes</taxon>
    </lineage>
</organism>
<reference evidence="5" key="1">
    <citation type="journal article" date="2021" name="Proc. Natl. Acad. Sci. U.S.A.">
        <title>A Catalog of Tens of Thousands of Viruses from Human Metagenomes Reveals Hidden Associations with Chronic Diseases.</title>
        <authorList>
            <person name="Tisza M.J."/>
            <person name="Buck C.B."/>
        </authorList>
    </citation>
    <scope>NUCLEOTIDE SEQUENCE</scope>
    <source>
        <strain evidence="5">CtfWc3</strain>
    </source>
</reference>
<evidence type="ECO:0000256" key="4">
    <source>
        <dbReference type="ARBA" id="ARBA00022807"/>
    </source>
</evidence>